<name>A0A4R6VII3_9PSEU</name>
<dbReference type="InterPro" id="IPR028932">
    <property type="entry name" value="TerB-C"/>
</dbReference>
<feature type="domain" description="Co-chaperone DjlA N-terminal" evidence="2">
    <location>
        <begin position="403"/>
        <end position="512"/>
    </location>
</feature>
<evidence type="ECO:0000313" key="6">
    <source>
        <dbReference type="Proteomes" id="UP000295705"/>
    </source>
</evidence>
<comment type="caution">
    <text evidence="5">The sequence shown here is derived from an EMBL/GenBank/DDBJ whole genome shotgun (WGS) entry which is preliminary data.</text>
</comment>
<feature type="domain" description="TerB N-terminal" evidence="3">
    <location>
        <begin position="30"/>
        <end position="191"/>
    </location>
</feature>
<dbReference type="InterPro" id="IPR007791">
    <property type="entry name" value="DjlA_N"/>
</dbReference>
<protein>
    <submittedName>
        <fullName evidence="5">Putative tellurite resistance protein B-like protein</fullName>
    </submittedName>
</protein>
<dbReference type="SUPFAM" id="SSF158682">
    <property type="entry name" value="TerB-like"/>
    <property type="match status" value="1"/>
</dbReference>
<sequence length="694" mass="75080">MTASATASEWVSVNGPVMVAGAALECVYTGTATTPEVIDPGLPIDLRAPDWQASSVTRPPHYGELTPAARAAFLVWHRTSRRAAQAPAEWALLHLYGLERRILVDGDDDPELRREAVELGEVYGDDPDVARTVEALGHRSRPASPPPLVDQPVPVALQVELGRRALASEAIDAEWALAWAWYHPDLPRREAARRAPDEFARLWRHRFGERFPDGFLAKPRRRRLALEYVPANPSLPTPLELTVDDASDVFLTPAPARLFTEIGDQVESELAPYVRWATSHPEEIGSVHAVAVLPAPLLAGSAPEAAAQALIDHATSVLAGARAAIADSAPLLEVWQTAARQDDIQRRDTVAIAQVLDRYGLGVEPDVRFGGRPISRRSPAVLFRHDGVPVTSPSEAYAAALVALELCAAVASADGTVDEVEQALLVEQVRRVEGLTDAERVRLDAHRLMLTTSELDLDDIASRVVGLPEQQRRGVGSYLLDVAQVDGVVTDEERRTVRAVYDLLGLDVAEVDARLGPLPTLTVPPSGPTELFTLQPAEDGDHASDSLFVFAPATAEPEPQPDLSPEQPGEAPDRLVDLDEGRLRETQRSNSAVQDLLGAIFADDDVHEDEAAPTGASLPTLDAAHSALLHDLASRDQTTRPELERAAARHGVLPDGALDVINEAALDLTDELVIEVHDDESVTIDSDIYEEMRA</sequence>
<feature type="region of interest" description="Disordered" evidence="1">
    <location>
        <begin position="519"/>
        <end position="538"/>
    </location>
</feature>
<organism evidence="5 6">
    <name type="scientific">Actinomycetospora succinea</name>
    <dbReference type="NCBI Taxonomy" id="663603"/>
    <lineage>
        <taxon>Bacteria</taxon>
        <taxon>Bacillati</taxon>
        <taxon>Actinomycetota</taxon>
        <taxon>Actinomycetes</taxon>
        <taxon>Pseudonocardiales</taxon>
        <taxon>Pseudonocardiaceae</taxon>
        <taxon>Actinomycetospora</taxon>
    </lineage>
</organism>
<feature type="region of interest" description="Disordered" evidence="1">
    <location>
        <begin position="555"/>
        <end position="574"/>
    </location>
</feature>
<dbReference type="Pfam" id="PF05099">
    <property type="entry name" value="TerB"/>
    <property type="match status" value="1"/>
</dbReference>
<gene>
    <name evidence="5" type="ORF">EV188_103673</name>
</gene>
<reference evidence="5 6" key="1">
    <citation type="submission" date="2019-03" db="EMBL/GenBank/DDBJ databases">
        <title>Genomic Encyclopedia of Type Strains, Phase IV (KMG-IV): sequencing the most valuable type-strain genomes for metagenomic binning, comparative biology and taxonomic classification.</title>
        <authorList>
            <person name="Goeker M."/>
        </authorList>
    </citation>
    <scope>NUCLEOTIDE SEQUENCE [LARGE SCALE GENOMIC DNA]</scope>
    <source>
        <strain evidence="5 6">DSM 45775</strain>
    </source>
</reference>
<dbReference type="Gene3D" id="1.10.3680.10">
    <property type="entry name" value="TerB-like"/>
    <property type="match status" value="1"/>
</dbReference>
<keyword evidence="6" id="KW-1185">Reference proteome</keyword>
<dbReference type="RefSeq" id="WP_133826950.1">
    <property type="nucleotide sequence ID" value="NZ_BAABHR010000052.1"/>
</dbReference>
<accession>A0A4R6VII3</accession>
<dbReference type="CDD" id="cd07176">
    <property type="entry name" value="terB"/>
    <property type="match status" value="1"/>
</dbReference>
<evidence type="ECO:0000259" key="4">
    <source>
        <dbReference type="Pfam" id="PF15615"/>
    </source>
</evidence>
<dbReference type="InterPro" id="IPR029024">
    <property type="entry name" value="TerB-like"/>
</dbReference>
<evidence type="ECO:0000313" key="5">
    <source>
        <dbReference type="EMBL" id="TDQ61166.1"/>
    </source>
</evidence>
<evidence type="ECO:0000259" key="3">
    <source>
        <dbReference type="Pfam" id="PF13208"/>
    </source>
</evidence>
<evidence type="ECO:0000256" key="1">
    <source>
        <dbReference type="SAM" id="MobiDB-lite"/>
    </source>
</evidence>
<dbReference type="InterPro" id="IPR025266">
    <property type="entry name" value="TerB_N"/>
</dbReference>
<dbReference type="Pfam" id="PF15615">
    <property type="entry name" value="TerB_C"/>
    <property type="match status" value="1"/>
</dbReference>
<dbReference type="Proteomes" id="UP000295705">
    <property type="component" value="Unassembled WGS sequence"/>
</dbReference>
<proteinExistence type="predicted"/>
<evidence type="ECO:0000259" key="2">
    <source>
        <dbReference type="Pfam" id="PF05099"/>
    </source>
</evidence>
<feature type="domain" description="TerB-C" evidence="4">
    <location>
        <begin position="570"/>
        <end position="692"/>
    </location>
</feature>
<dbReference type="AlphaFoldDB" id="A0A4R6VII3"/>
<dbReference type="EMBL" id="SNYO01000003">
    <property type="protein sequence ID" value="TDQ61166.1"/>
    <property type="molecule type" value="Genomic_DNA"/>
</dbReference>
<dbReference type="Pfam" id="PF13208">
    <property type="entry name" value="TerB_N"/>
    <property type="match status" value="1"/>
</dbReference>
<dbReference type="OrthoDB" id="227636at2"/>